<dbReference type="Gene3D" id="3.40.50.2300">
    <property type="match status" value="2"/>
</dbReference>
<dbReference type="CDD" id="cd01392">
    <property type="entry name" value="HTH_LacI"/>
    <property type="match status" value="1"/>
</dbReference>
<feature type="domain" description="HTH lacI-type" evidence="4">
    <location>
        <begin position="2"/>
        <end position="60"/>
    </location>
</feature>
<dbReference type="PROSITE" id="PS00356">
    <property type="entry name" value="HTH_LACI_1"/>
    <property type="match status" value="1"/>
</dbReference>
<proteinExistence type="predicted"/>
<sequence length="353" mass="39029">MVTIKEIAKAVGVSSATVSRVLNYDPGLSISSTKRQAIIETAEALNYATPRNRNKAGANGTPQTPLSRLAIVHFLEPSDELADPYYVGVRLGIENRCRDLKTEIVKVFHSDTLPDPALLQSASGVIVIGKHSANEIEWFERHCRHMVFADFDPQSDAIDCVHSDVGGATQKILNQLNAMGYKRIAFVGSHEHLNGETQPYGERRCKAYIDWQKEHGTFDPELLVLGDSCDSGQNLRLETGYMLAKSVLDLKTRPDIILTANDNMAIGTYRAIREAGLSVPDDIAVVSFNDIPVAQFLTPPLSTMKIHGEHIGETAVDLLLERLSGRDYTKNTIIATEMIWRESCRKPAETRSL</sequence>
<keyword evidence="6" id="KW-1185">Reference proteome</keyword>
<evidence type="ECO:0000313" key="6">
    <source>
        <dbReference type="Proteomes" id="UP000633219"/>
    </source>
</evidence>
<dbReference type="AlphaFoldDB" id="A0A936YWZ1"/>
<accession>A0A936YWZ1</accession>
<dbReference type="SUPFAM" id="SSF47413">
    <property type="entry name" value="lambda repressor-like DNA-binding domains"/>
    <property type="match status" value="1"/>
</dbReference>
<dbReference type="InterPro" id="IPR046335">
    <property type="entry name" value="LacI/GalR-like_sensor"/>
</dbReference>
<dbReference type="Pfam" id="PF00356">
    <property type="entry name" value="LacI"/>
    <property type="match status" value="1"/>
</dbReference>
<evidence type="ECO:0000256" key="1">
    <source>
        <dbReference type="ARBA" id="ARBA00023015"/>
    </source>
</evidence>
<evidence type="ECO:0000256" key="2">
    <source>
        <dbReference type="ARBA" id="ARBA00023125"/>
    </source>
</evidence>
<keyword evidence="3" id="KW-0804">Transcription</keyword>
<dbReference type="PANTHER" id="PTHR30146:SF149">
    <property type="entry name" value="HTH-TYPE TRANSCRIPTIONAL REGULATOR EBGR"/>
    <property type="match status" value="1"/>
</dbReference>
<dbReference type="InterPro" id="IPR028082">
    <property type="entry name" value="Peripla_BP_I"/>
</dbReference>
<dbReference type="InterPro" id="IPR010982">
    <property type="entry name" value="Lambda_DNA-bd_dom_sf"/>
</dbReference>
<gene>
    <name evidence="5" type="ORF">JJB09_24885</name>
</gene>
<evidence type="ECO:0000259" key="4">
    <source>
        <dbReference type="PROSITE" id="PS50932"/>
    </source>
</evidence>
<dbReference type="InterPro" id="IPR000843">
    <property type="entry name" value="HTH_LacI"/>
</dbReference>
<dbReference type="EMBL" id="JAEQNC010000020">
    <property type="protein sequence ID" value="MBL0375255.1"/>
    <property type="molecule type" value="Genomic_DNA"/>
</dbReference>
<dbReference type="Pfam" id="PF13377">
    <property type="entry name" value="Peripla_BP_3"/>
    <property type="match status" value="1"/>
</dbReference>
<evidence type="ECO:0000313" key="5">
    <source>
        <dbReference type="EMBL" id="MBL0375255.1"/>
    </source>
</evidence>
<keyword evidence="2 5" id="KW-0238">DNA-binding</keyword>
<evidence type="ECO:0000256" key="3">
    <source>
        <dbReference type="ARBA" id="ARBA00023163"/>
    </source>
</evidence>
<organism evidence="5 6">
    <name type="scientific">Rhizobium setariae</name>
    <dbReference type="NCBI Taxonomy" id="2801340"/>
    <lineage>
        <taxon>Bacteria</taxon>
        <taxon>Pseudomonadati</taxon>
        <taxon>Pseudomonadota</taxon>
        <taxon>Alphaproteobacteria</taxon>
        <taxon>Hyphomicrobiales</taxon>
        <taxon>Rhizobiaceae</taxon>
        <taxon>Rhizobium/Agrobacterium group</taxon>
        <taxon>Rhizobium</taxon>
    </lineage>
</organism>
<dbReference type="CDD" id="cd01544">
    <property type="entry name" value="PBP1_GalR"/>
    <property type="match status" value="1"/>
</dbReference>
<dbReference type="Gene3D" id="1.10.260.40">
    <property type="entry name" value="lambda repressor-like DNA-binding domains"/>
    <property type="match status" value="1"/>
</dbReference>
<dbReference type="GO" id="GO:0003700">
    <property type="term" value="F:DNA-binding transcription factor activity"/>
    <property type="evidence" value="ECO:0007669"/>
    <property type="project" value="TreeGrafter"/>
</dbReference>
<dbReference type="SMART" id="SM00354">
    <property type="entry name" value="HTH_LACI"/>
    <property type="match status" value="1"/>
</dbReference>
<dbReference type="PRINTS" id="PR00036">
    <property type="entry name" value="HTHLACI"/>
</dbReference>
<protein>
    <submittedName>
        <fullName evidence="5">LacI family DNA-binding transcriptional regulator</fullName>
    </submittedName>
</protein>
<dbReference type="Proteomes" id="UP000633219">
    <property type="component" value="Unassembled WGS sequence"/>
</dbReference>
<keyword evidence="1" id="KW-0805">Transcription regulation</keyword>
<dbReference type="RefSeq" id="WP_201663798.1">
    <property type="nucleotide sequence ID" value="NZ_JAEQNC010000020.1"/>
</dbReference>
<name>A0A936YWZ1_9HYPH</name>
<reference evidence="5" key="1">
    <citation type="submission" date="2021-01" db="EMBL/GenBank/DDBJ databases">
        <title>Rhizobium sp. strain KVB221 16S ribosomal RNA gene Genome sequencing and assembly.</title>
        <authorList>
            <person name="Kang M."/>
        </authorList>
    </citation>
    <scope>NUCLEOTIDE SEQUENCE</scope>
    <source>
        <strain evidence="5">KVB221</strain>
    </source>
</reference>
<dbReference type="GO" id="GO:0000976">
    <property type="term" value="F:transcription cis-regulatory region binding"/>
    <property type="evidence" value="ECO:0007669"/>
    <property type="project" value="TreeGrafter"/>
</dbReference>
<dbReference type="PROSITE" id="PS50932">
    <property type="entry name" value="HTH_LACI_2"/>
    <property type="match status" value="1"/>
</dbReference>
<dbReference type="PANTHER" id="PTHR30146">
    <property type="entry name" value="LACI-RELATED TRANSCRIPTIONAL REPRESSOR"/>
    <property type="match status" value="1"/>
</dbReference>
<dbReference type="SUPFAM" id="SSF53822">
    <property type="entry name" value="Periplasmic binding protein-like I"/>
    <property type="match status" value="1"/>
</dbReference>
<comment type="caution">
    <text evidence="5">The sequence shown here is derived from an EMBL/GenBank/DDBJ whole genome shotgun (WGS) entry which is preliminary data.</text>
</comment>